<keyword evidence="2" id="KW-1003">Cell membrane</keyword>
<evidence type="ECO:0000259" key="7">
    <source>
        <dbReference type="SMART" id="SM01204"/>
    </source>
</evidence>
<dbReference type="EMBL" id="SKBU01000018">
    <property type="protein sequence ID" value="TCJ16184.1"/>
    <property type="molecule type" value="Genomic_DNA"/>
</dbReference>
<dbReference type="SMART" id="SM01204">
    <property type="entry name" value="FIST_C"/>
    <property type="match status" value="1"/>
</dbReference>
<evidence type="ECO:0000256" key="3">
    <source>
        <dbReference type="ARBA" id="ARBA00022692"/>
    </source>
</evidence>
<evidence type="ECO:0000313" key="8">
    <source>
        <dbReference type="EMBL" id="TCJ16184.1"/>
    </source>
</evidence>
<keyword evidence="5" id="KW-0472">Membrane</keyword>
<keyword evidence="9" id="KW-1185">Reference proteome</keyword>
<dbReference type="Proteomes" id="UP000295244">
    <property type="component" value="Unassembled WGS sequence"/>
</dbReference>
<reference evidence="8 9" key="1">
    <citation type="submission" date="2019-03" db="EMBL/GenBank/DDBJ databases">
        <title>Whole genome sequence of a novel Rubrobacter taiwanensis strain, isolated from Yellowstone National Park.</title>
        <authorList>
            <person name="Freed S."/>
            <person name="Ramaley R.F."/>
            <person name="Kyndt J.A."/>
        </authorList>
    </citation>
    <scope>NUCLEOTIDE SEQUENCE [LARGE SCALE GENOMIC DNA]</scope>
    <source>
        <strain evidence="8 9">Yellowstone</strain>
    </source>
</reference>
<dbReference type="PANTHER" id="PTHR14939:SF5">
    <property type="entry name" value="F-BOX ONLY PROTEIN 22"/>
    <property type="match status" value="1"/>
</dbReference>
<organism evidence="8 9">
    <name type="scientific">Rubrobacter taiwanensis</name>
    <dbReference type="NCBI Taxonomy" id="185139"/>
    <lineage>
        <taxon>Bacteria</taxon>
        <taxon>Bacillati</taxon>
        <taxon>Actinomycetota</taxon>
        <taxon>Rubrobacteria</taxon>
        <taxon>Rubrobacterales</taxon>
        <taxon>Rubrobacteraceae</taxon>
        <taxon>Rubrobacter</taxon>
    </lineage>
</organism>
<dbReference type="SMART" id="SM00897">
    <property type="entry name" value="FIST"/>
    <property type="match status" value="1"/>
</dbReference>
<evidence type="ECO:0000313" key="9">
    <source>
        <dbReference type="Proteomes" id="UP000295244"/>
    </source>
</evidence>
<keyword evidence="3" id="KW-0812">Transmembrane</keyword>
<comment type="caution">
    <text evidence="8">The sequence shown here is derived from an EMBL/GenBank/DDBJ whole genome shotgun (WGS) entry which is preliminary data.</text>
</comment>
<dbReference type="GO" id="GO:0005886">
    <property type="term" value="C:plasma membrane"/>
    <property type="evidence" value="ECO:0007669"/>
    <property type="project" value="UniProtKB-SubCell"/>
</dbReference>
<dbReference type="PIRSF" id="PIRSF018953">
    <property type="entry name" value="UCP018953"/>
    <property type="match status" value="1"/>
</dbReference>
<dbReference type="Pfam" id="PF08495">
    <property type="entry name" value="FIST"/>
    <property type="match status" value="1"/>
</dbReference>
<evidence type="ECO:0000256" key="4">
    <source>
        <dbReference type="ARBA" id="ARBA00022989"/>
    </source>
</evidence>
<comment type="subcellular location">
    <subcellularLocation>
        <location evidence="1">Cell membrane</location>
        <topology evidence="1">Multi-pass membrane protein</topology>
    </subcellularLocation>
</comment>
<proteinExistence type="predicted"/>
<evidence type="ECO:0008006" key="10">
    <source>
        <dbReference type="Google" id="ProtNLM"/>
    </source>
</evidence>
<feature type="domain" description="FIST C-domain" evidence="7">
    <location>
        <begin position="227"/>
        <end position="366"/>
    </location>
</feature>
<dbReference type="InterPro" id="IPR019494">
    <property type="entry name" value="FIST_C"/>
</dbReference>
<feature type="domain" description="FIST" evidence="6">
    <location>
        <begin position="32"/>
        <end position="226"/>
    </location>
</feature>
<keyword evidence="4" id="KW-1133">Transmembrane helix</keyword>
<dbReference type="InterPro" id="IPR016741">
    <property type="entry name" value="UCP018953"/>
</dbReference>
<accession>A0A4R1BGC0</accession>
<gene>
    <name evidence="8" type="ORF">E0L93_10595</name>
</gene>
<evidence type="ECO:0000256" key="5">
    <source>
        <dbReference type="ARBA" id="ARBA00023136"/>
    </source>
</evidence>
<name>A0A4R1BGC0_9ACTN</name>
<dbReference type="AlphaFoldDB" id="A0A4R1BGC0"/>
<evidence type="ECO:0000256" key="1">
    <source>
        <dbReference type="ARBA" id="ARBA00004651"/>
    </source>
</evidence>
<dbReference type="InterPro" id="IPR013702">
    <property type="entry name" value="FIST_domain_N"/>
</dbReference>
<evidence type="ECO:0000256" key="2">
    <source>
        <dbReference type="ARBA" id="ARBA00022475"/>
    </source>
</evidence>
<dbReference type="OrthoDB" id="9770435at2"/>
<sequence>MRWASAVSRWITAEIAIRECAEQIREELGPGSPDLLFVFISPRFADAFPRVCEELSEHLSPRVLAGCSAAGVVGGGEEIEHRPAVSLVAARLPGVEVLPFRLNPSTLPDLDGPPGSWHEALGVPAGERHFVLLADPFTFRPELLAGLDYAYPGPAKIGGLASGSSARGGNALFLGDRVFFDGTVGVALSGDVEVEAVASQGCRPVGPLMRVTRSEGNIIYELDGTEALEALRKVLRSLDGRDRELARTALYAGIPGDEFLERPGRGDFLIRDLIGADPNSGAIAVSERVSEGARLRLHLRDAASAAADLREALGGLGGFSGALLFSCVARGRGLYGRPGFETGVLRELVGDVPAGGCFSGGEIGPAAGGTRLHAYSAVFGLFRPASGP</sequence>
<evidence type="ECO:0000259" key="6">
    <source>
        <dbReference type="SMART" id="SM00897"/>
    </source>
</evidence>
<protein>
    <recommendedName>
        <fullName evidence="10">Histidine kinase</fullName>
    </recommendedName>
</protein>
<dbReference type="RefSeq" id="WP_132691832.1">
    <property type="nucleotide sequence ID" value="NZ_SKBU01000018.1"/>
</dbReference>
<dbReference type="PANTHER" id="PTHR14939">
    <property type="entry name" value="F-BOX ONLY PROTEIN 22"/>
    <property type="match status" value="1"/>
</dbReference>
<dbReference type="Pfam" id="PF10442">
    <property type="entry name" value="FIST_C"/>
    <property type="match status" value="1"/>
</dbReference>